<comment type="subcellular location">
    <subcellularLocation>
        <location evidence="1">Cell membrane</location>
        <topology evidence="1">Multi-pass membrane protein</topology>
    </subcellularLocation>
</comment>
<reference evidence="10 11" key="1">
    <citation type="submission" date="2021-03" db="EMBL/GenBank/DDBJ databases">
        <title>Sequencing the genomes of 1000 actinobacteria strains.</title>
        <authorList>
            <person name="Klenk H.-P."/>
        </authorList>
    </citation>
    <scope>NUCLEOTIDE SEQUENCE [LARGE SCALE GENOMIC DNA]</scope>
    <source>
        <strain evidence="10 11">DSM 14566</strain>
    </source>
</reference>
<evidence type="ECO:0000256" key="6">
    <source>
        <dbReference type="ARBA" id="ARBA00022989"/>
    </source>
</evidence>
<dbReference type="RefSeq" id="WP_342592079.1">
    <property type="nucleotide sequence ID" value="NZ_BAAAJW010000015.1"/>
</dbReference>
<dbReference type="PANTHER" id="PTHR30472">
    <property type="entry name" value="FERRIC ENTEROBACTIN TRANSPORT SYSTEM PERMEASE PROTEIN"/>
    <property type="match status" value="1"/>
</dbReference>
<feature type="region of interest" description="Disordered" evidence="8">
    <location>
        <begin position="1"/>
        <end position="28"/>
    </location>
</feature>
<evidence type="ECO:0000256" key="8">
    <source>
        <dbReference type="SAM" id="MobiDB-lite"/>
    </source>
</evidence>
<dbReference type="InterPro" id="IPR000522">
    <property type="entry name" value="ABC_transptr_permease_BtuC"/>
</dbReference>
<feature type="transmembrane region" description="Helical" evidence="9">
    <location>
        <begin position="177"/>
        <end position="198"/>
    </location>
</feature>
<evidence type="ECO:0000256" key="2">
    <source>
        <dbReference type="ARBA" id="ARBA00007935"/>
    </source>
</evidence>
<evidence type="ECO:0000256" key="7">
    <source>
        <dbReference type="ARBA" id="ARBA00023136"/>
    </source>
</evidence>
<name>A0ABS4WXG5_9MICO</name>
<feature type="transmembrane region" description="Helical" evidence="9">
    <location>
        <begin position="38"/>
        <end position="58"/>
    </location>
</feature>
<evidence type="ECO:0000256" key="3">
    <source>
        <dbReference type="ARBA" id="ARBA00022448"/>
    </source>
</evidence>
<feature type="transmembrane region" description="Helical" evidence="9">
    <location>
        <begin position="335"/>
        <end position="353"/>
    </location>
</feature>
<accession>A0ABS4WXG5</accession>
<comment type="similarity">
    <text evidence="2">Belongs to the binding-protein-dependent transport system permease family. FecCD subfamily.</text>
</comment>
<dbReference type="Proteomes" id="UP001519290">
    <property type="component" value="Unassembled WGS sequence"/>
</dbReference>
<dbReference type="SUPFAM" id="SSF81345">
    <property type="entry name" value="ABC transporter involved in vitamin B12 uptake, BtuC"/>
    <property type="match status" value="1"/>
</dbReference>
<feature type="transmembrane region" description="Helical" evidence="9">
    <location>
        <begin position="263"/>
        <end position="296"/>
    </location>
</feature>
<keyword evidence="4" id="KW-1003">Cell membrane</keyword>
<comment type="caution">
    <text evidence="10">The sequence shown here is derived from an EMBL/GenBank/DDBJ whole genome shotgun (WGS) entry which is preliminary data.</text>
</comment>
<feature type="transmembrane region" description="Helical" evidence="9">
    <location>
        <begin position="146"/>
        <end position="165"/>
    </location>
</feature>
<organism evidence="10 11">
    <name type="scientific">Brachybacterium sacelli</name>
    <dbReference type="NCBI Taxonomy" id="173364"/>
    <lineage>
        <taxon>Bacteria</taxon>
        <taxon>Bacillati</taxon>
        <taxon>Actinomycetota</taxon>
        <taxon>Actinomycetes</taxon>
        <taxon>Micrococcales</taxon>
        <taxon>Dermabacteraceae</taxon>
        <taxon>Brachybacterium</taxon>
    </lineage>
</organism>
<proteinExistence type="inferred from homology"/>
<evidence type="ECO:0000313" key="11">
    <source>
        <dbReference type="Proteomes" id="UP001519290"/>
    </source>
</evidence>
<evidence type="ECO:0000256" key="1">
    <source>
        <dbReference type="ARBA" id="ARBA00004651"/>
    </source>
</evidence>
<keyword evidence="3" id="KW-0813">Transport</keyword>
<keyword evidence="11" id="KW-1185">Reference proteome</keyword>
<evidence type="ECO:0000256" key="4">
    <source>
        <dbReference type="ARBA" id="ARBA00022475"/>
    </source>
</evidence>
<feature type="transmembrane region" description="Helical" evidence="9">
    <location>
        <begin position="91"/>
        <end position="108"/>
    </location>
</feature>
<protein>
    <submittedName>
        <fullName evidence="10">Iron complex transport system permease protein</fullName>
    </submittedName>
</protein>
<dbReference type="Gene3D" id="1.10.3470.10">
    <property type="entry name" value="ABC transporter involved in vitamin B12 uptake, BtuC"/>
    <property type="match status" value="1"/>
</dbReference>
<feature type="transmembrane region" description="Helical" evidence="9">
    <location>
        <begin position="308"/>
        <end position="329"/>
    </location>
</feature>
<dbReference type="EMBL" id="JAGIOD010000001">
    <property type="protein sequence ID" value="MBP2380786.1"/>
    <property type="molecule type" value="Genomic_DNA"/>
</dbReference>
<keyword evidence="7 9" id="KW-0472">Membrane</keyword>
<feature type="transmembrane region" description="Helical" evidence="9">
    <location>
        <begin position="219"/>
        <end position="243"/>
    </location>
</feature>
<dbReference type="Pfam" id="PF01032">
    <property type="entry name" value="FecCD"/>
    <property type="match status" value="1"/>
</dbReference>
<gene>
    <name evidence="10" type="ORF">JOF43_000743</name>
</gene>
<evidence type="ECO:0000256" key="5">
    <source>
        <dbReference type="ARBA" id="ARBA00022692"/>
    </source>
</evidence>
<dbReference type="InterPro" id="IPR037294">
    <property type="entry name" value="ABC_BtuC-like"/>
</dbReference>
<dbReference type="PANTHER" id="PTHR30472:SF1">
    <property type="entry name" value="FE(3+) DICITRATE TRANSPORT SYSTEM PERMEASE PROTEIN FECC-RELATED"/>
    <property type="match status" value="1"/>
</dbReference>
<evidence type="ECO:0000256" key="9">
    <source>
        <dbReference type="SAM" id="Phobius"/>
    </source>
</evidence>
<evidence type="ECO:0000313" key="10">
    <source>
        <dbReference type="EMBL" id="MBP2380786.1"/>
    </source>
</evidence>
<keyword evidence="6 9" id="KW-1133">Transmembrane helix</keyword>
<keyword evidence="5 9" id="KW-0812">Transmembrane</keyword>
<sequence length="360" mass="35821">MGRTALAPHGPPDDLSDGPSAVPGDASAAPTGARLPPWLVVVLVALVLVLAAVASLALGARAASPAEVWAALRGGGEEHMRQVVAAREPRTVLGATVGAALGVSGLLIQGVTRNPLGEPGLLGVTSGASAAVVTATAFLGVTGSGAGVWVALPGALLAVVVVYLLGRPAGSHSVVPLILAGAVVSAVLYAYIQAMILTRPDVFDSYRHWVVGSLSGSSYATLGAVAPALVLGLVLAIVVAPGLNMLALGDDVATALGTRVGLLRAGALLAATLLAAAATAAVGPIAFVGLAVPHLVRGLVGSDHRWQLPICLLLGAALLLGSDVLARVIARPQELMVGVVTAFLGAPFLLWSVRRGKVTT</sequence>
<dbReference type="CDD" id="cd06550">
    <property type="entry name" value="TM_ABC_iron-siderophores_like"/>
    <property type="match status" value="1"/>
</dbReference>